<keyword evidence="3" id="KW-0347">Helicase</keyword>
<dbReference type="PROSITE" id="PS00690">
    <property type="entry name" value="DEAH_ATP_HELICASE"/>
    <property type="match status" value="1"/>
</dbReference>
<sequence>MDVDWTPYRGSLQRAFFGPENWKLADRSSELERLFLRFFGKLQEQLKRRKRPPLGSTANEPQLNHLGVPVGEFKREFTSRVAIEVEKDEDLDLRNVPPQVYDEYIYGLSNFIVYNNRQKFMQLRRLRETQKNLPIAQKRDEICEMLKDNKVLIIAGDTGCGKSTQVPQFLLEADYDRIACTQPRRIAATSLARRVAYETLDEYGSKIAYQIRFEKTKTLKTRLLFLTEGLLLRQFQSDSDLLQYSVIILDEVHERNLTGDFLMGLLRDLVYRRDDLKLILMSATINLELFTSYFENAPVVKVPGRLYPIELYYLPVKEYDEYTAEKKKAKIDAAPYLNVLQMIDAKIPQNERGDALVFLNGISEMTTVAEALKVYAETNKRWIILMLHSTLSVEEQDKVFDVAPMGVRKCILSTNIAETSVTIDEVRFVIDSGKVNLVKYDSKTGVHSLREYWTSQASAEQRKGRAGRTGPGICYRLYSKEQFSKMNPFTISEINRVSLETLAMQIVNLNMRISPLHFPFIEKPDMGALEEAIEALWRQGILEPNNATTLTSLGKIVASLPVEIPIAKMLIYGCILEETEVSLTLAAGLSVTSPFTSRSFREAEIMDRRQNIMSDNGDLFALINAFREFVDLHAERAEIRRWGREKGIDTQRMYEISQLRRQFKELLEDSNLIAKDSVEDSRTRRITVGERKRLNVLKRDARFEVKKRKVLKSDAHYDSVLAAAGDETTSMDTIMEAEFYLKNRESGINKILRSHRPNDKASTVIKAIVAAGVYPQYAVLDQYNVYKVGNELFAHTRLKPFAVLHPNSCLALFPDALDYDRSDDNLSRHHQLISFATFMETSKPFLCHNIRVPALLLLIFAKTVVCSSDEYVITCDDFVTFKFYKGTDYFLTIDKASSIRRSFAVVMKKRLEGEGVGDLGLAKSIISFLRSDVEFIMTRKACPNLDVEIGFFLPSGEKLDESEDSEESTVQSFLMSGEVNSSEVEDERKLKDPSKKVFQYYCDRCKKTIDFESAVAVLKHKRSHN</sequence>
<dbReference type="Pfam" id="PF00271">
    <property type="entry name" value="Helicase_C"/>
    <property type="match status" value="1"/>
</dbReference>
<dbReference type="FunFam" id="3.40.50.300:FF:004714">
    <property type="entry name" value="DEAD/DEAH box helicase"/>
    <property type="match status" value="1"/>
</dbReference>
<dbReference type="GO" id="GO:0003723">
    <property type="term" value="F:RNA binding"/>
    <property type="evidence" value="ECO:0007669"/>
    <property type="project" value="TreeGrafter"/>
</dbReference>
<dbReference type="InterPro" id="IPR027417">
    <property type="entry name" value="P-loop_NTPase"/>
</dbReference>
<evidence type="ECO:0000256" key="3">
    <source>
        <dbReference type="ARBA" id="ARBA00022806"/>
    </source>
</evidence>
<protein>
    <submittedName>
        <fullName evidence="9">ATP-dependent RNA helicase DHX34</fullName>
    </submittedName>
</protein>
<dbReference type="InterPro" id="IPR001650">
    <property type="entry name" value="Helicase_C-like"/>
</dbReference>
<evidence type="ECO:0000256" key="4">
    <source>
        <dbReference type="ARBA" id="ARBA00022840"/>
    </source>
</evidence>
<dbReference type="CDD" id="cd18791">
    <property type="entry name" value="SF2_C_RHA"/>
    <property type="match status" value="1"/>
</dbReference>
<dbReference type="PANTHER" id="PTHR18934:SF221">
    <property type="entry name" value="ATP-DEPENDENT RNA HELICASE DHX34-RELATED"/>
    <property type="match status" value="1"/>
</dbReference>
<keyword evidence="8" id="KW-1185">Reference proteome</keyword>
<reference evidence="9" key="1">
    <citation type="submission" date="2016-04" db="UniProtKB">
        <authorList>
            <consortium name="WormBaseParasite"/>
        </authorList>
    </citation>
    <scope>IDENTIFICATION</scope>
</reference>
<dbReference type="PANTHER" id="PTHR18934">
    <property type="entry name" value="ATP-DEPENDENT RNA HELICASE"/>
    <property type="match status" value="1"/>
</dbReference>
<reference evidence="7 8" key="2">
    <citation type="submission" date="2018-10" db="EMBL/GenBank/DDBJ databases">
        <authorList>
            <consortium name="Pathogen Informatics"/>
        </authorList>
    </citation>
    <scope>NUCLEOTIDE SEQUENCE [LARGE SCALE GENOMIC DNA]</scope>
</reference>
<dbReference type="EMBL" id="UXUI01009345">
    <property type="protein sequence ID" value="VDD93519.1"/>
    <property type="molecule type" value="Genomic_DNA"/>
</dbReference>
<dbReference type="Gene3D" id="3.40.50.300">
    <property type="entry name" value="P-loop containing nucleotide triphosphate hydrolases"/>
    <property type="match status" value="2"/>
</dbReference>
<evidence type="ECO:0000313" key="7">
    <source>
        <dbReference type="EMBL" id="VDD93519.1"/>
    </source>
</evidence>
<organism evidence="9">
    <name type="scientific">Enterobius vermicularis</name>
    <name type="common">Human pinworm</name>
    <dbReference type="NCBI Taxonomy" id="51028"/>
    <lineage>
        <taxon>Eukaryota</taxon>
        <taxon>Metazoa</taxon>
        <taxon>Ecdysozoa</taxon>
        <taxon>Nematoda</taxon>
        <taxon>Chromadorea</taxon>
        <taxon>Rhabditida</taxon>
        <taxon>Spirurina</taxon>
        <taxon>Oxyuridomorpha</taxon>
        <taxon>Oxyuroidea</taxon>
        <taxon>Oxyuridae</taxon>
        <taxon>Enterobius</taxon>
    </lineage>
</organism>
<dbReference type="OrthoDB" id="3363059at2759"/>
<evidence type="ECO:0000259" key="6">
    <source>
        <dbReference type="PROSITE" id="PS51194"/>
    </source>
</evidence>
<evidence type="ECO:0000313" key="8">
    <source>
        <dbReference type="Proteomes" id="UP000274131"/>
    </source>
</evidence>
<name>A0A0N4VDU0_ENTVE</name>
<keyword evidence="4" id="KW-0067">ATP-binding</keyword>
<dbReference type="GO" id="GO:0004386">
    <property type="term" value="F:helicase activity"/>
    <property type="evidence" value="ECO:0007669"/>
    <property type="project" value="UniProtKB-KW"/>
</dbReference>
<dbReference type="SMART" id="SM00487">
    <property type="entry name" value="DEXDc"/>
    <property type="match status" value="1"/>
</dbReference>
<dbReference type="InterPro" id="IPR011709">
    <property type="entry name" value="DEAD-box_helicase_OB_fold"/>
</dbReference>
<dbReference type="PROSITE" id="PS51194">
    <property type="entry name" value="HELICASE_CTER"/>
    <property type="match status" value="1"/>
</dbReference>
<evidence type="ECO:0000256" key="1">
    <source>
        <dbReference type="ARBA" id="ARBA00022741"/>
    </source>
</evidence>
<dbReference type="SMART" id="SM00847">
    <property type="entry name" value="HA2"/>
    <property type="match status" value="1"/>
</dbReference>
<dbReference type="GO" id="GO:0016787">
    <property type="term" value="F:hydrolase activity"/>
    <property type="evidence" value="ECO:0007669"/>
    <property type="project" value="UniProtKB-KW"/>
</dbReference>
<dbReference type="InterPro" id="IPR007502">
    <property type="entry name" value="Helicase-assoc_dom"/>
</dbReference>
<evidence type="ECO:0000313" key="9">
    <source>
        <dbReference type="WBParaSite" id="EVEC_0000878601-mRNA-1"/>
    </source>
</evidence>
<dbReference type="Proteomes" id="UP000274131">
    <property type="component" value="Unassembled WGS sequence"/>
</dbReference>
<dbReference type="Pfam" id="PF07717">
    <property type="entry name" value="OB_NTP_bind"/>
    <property type="match status" value="1"/>
</dbReference>
<accession>A0A0N4VDU0</accession>
<dbReference type="AlphaFoldDB" id="A0A0N4VDU0"/>
<keyword evidence="1" id="KW-0547">Nucleotide-binding</keyword>
<keyword evidence="2" id="KW-0378">Hydrolase</keyword>
<evidence type="ECO:0000256" key="2">
    <source>
        <dbReference type="ARBA" id="ARBA00022801"/>
    </source>
</evidence>
<dbReference type="GO" id="GO:0005524">
    <property type="term" value="F:ATP binding"/>
    <property type="evidence" value="ECO:0007669"/>
    <property type="project" value="UniProtKB-KW"/>
</dbReference>
<dbReference type="Gene3D" id="1.20.120.1080">
    <property type="match status" value="1"/>
</dbReference>
<gene>
    <name evidence="7" type="ORF">EVEC_LOCUS8270</name>
</gene>
<dbReference type="SUPFAM" id="SSF52540">
    <property type="entry name" value="P-loop containing nucleoside triphosphate hydrolases"/>
    <property type="match status" value="1"/>
</dbReference>
<dbReference type="SMART" id="SM00490">
    <property type="entry name" value="HELICc"/>
    <property type="match status" value="1"/>
</dbReference>
<dbReference type="InterPro" id="IPR014001">
    <property type="entry name" value="Helicase_ATP-bd"/>
</dbReference>
<dbReference type="WBParaSite" id="EVEC_0000878601-mRNA-1">
    <property type="protein sequence ID" value="EVEC_0000878601-mRNA-1"/>
    <property type="gene ID" value="EVEC_0000878601"/>
</dbReference>
<proteinExistence type="predicted"/>
<dbReference type="Pfam" id="PF00270">
    <property type="entry name" value="DEAD"/>
    <property type="match status" value="1"/>
</dbReference>
<dbReference type="STRING" id="51028.A0A0N4VDU0"/>
<feature type="domain" description="Helicase ATP-binding" evidence="5">
    <location>
        <begin position="143"/>
        <end position="303"/>
    </location>
</feature>
<dbReference type="PROSITE" id="PS51192">
    <property type="entry name" value="HELICASE_ATP_BIND_1"/>
    <property type="match status" value="1"/>
</dbReference>
<dbReference type="FunFam" id="3.40.50.300:FF:000725">
    <property type="entry name" value="probable ATP-dependent RNA helicase DHX34"/>
    <property type="match status" value="1"/>
</dbReference>
<feature type="domain" description="Helicase C-terminal" evidence="6">
    <location>
        <begin position="338"/>
        <end position="510"/>
    </location>
</feature>
<dbReference type="InterPro" id="IPR011545">
    <property type="entry name" value="DEAD/DEAH_box_helicase_dom"/>
</dbReference>
<evidence type="ECO:0000259" key="5">
    <source>
        <dbReference type="PROSITE" id="PS51192"/>
    </source>
</evidence>
<dbReference type="InterPro" id="IPR002464">
    <property type="entry name" value="DNA/RNA_helicase_DEAH_CS"/>
</dbReference>